<dbReference type="InterPro" id="IPR005814">
    <property type="entry name" value="Aminotrans_3"/>
</dbReference>
<dbReference type="InterPro" id="IPR015424">
    <property type="entry name" value="PyrdxlP-dep_Trfase"/>
</dbReference>
<dbReference type="Proteomes" id="UP000036176">
    <property type="component" value="Unassembled WGS sequence"/>
</dbReference>
<sequence>MTPPPHALTEDQRQKLQALYAQESATFVKRISRSGALSERAGRQMPRAVPMGWMAGLYRHPPVWVAEAAGHEFVDVDSNRYLDFNLGDMSAVAGFTHPVLSATIARQAAIGVQYLLPTADAVTVCDELRRRFHLPYWQFTLSASTANQEVIRLARLTTGRSGLLMFDGKYHGHLVETLWSDEDGTLVPELLTGTPVPQETRVVAFNDAEAVERALATEKFALVLGEPALTNCGTVLPEPGFWAAVRRACDASGTLLALDETHTQFDAFGGLTHDLEIRPDIVSGGKGIAGGIPIGAYGMSEALAEVMTEHPEDDVSEVPGLATGGTLFANALSMACAAEMLTDVFDEAGYQRGADLGTRLSDGLDALFAHHRLPWRATRLGLRSGYCLGPAWPRNAAEAYQRSDHLFADTRKVFFANRGIWDSIASAGPHVGFQHTAADIDRYLEVAEDFLRHVAP</sequence>
<proteinExistence type="inferred from homology"/>
<keyword evidence="4" id="KW-0413">Isomerase</keyword>
<evidence type="ECO:0000256" key="1">
    <source>
        <dbReference type="ARBA" id="ARBA00001933"/>
    </source>
</evidence>
<dbReference type="PATRIC" id="fig|1800.3.peg.3021"/>
<gene>
    <name evidence="4" type="primary">hemL1_2</name>
    <name evidence="4" type="ORF">MCHUDSM44219_03019</name>
</gene>
<evidence type="ECO:0000256" key="2">
    <source>
        <dbReference type="ARBA" id="ARBA00022898"/>
    </source>
</evidence>
<dbReference type="PANTHER" id="PTHR43713:SF3">
    <property type="entry name" value="GLUTAMATE-1-SEMIALDEHYDE 2,1-AMINOMUTASE 1, CHLOROPLASTIC-RELATED"/>
    <property type="match status" value="1"/>
</dbReference>
<name>A0A0J6Z280_MYCCU</name>
<comment type="caution">
    <text evidence="4">The sequence shown here is derived from an EMBL/GenBank/DDBJ whole genome shotgun (WGS) entry which is preliminary data.</text>
</comment>
<dbReference type="PANTHER" id="PTHR43713">
    <property type="entry name" value="GLUTAMATE-1-SEMIALDEHYDE 2,1-AMINOMUTASE"/>
    <property type="match status" value="1"/>
</dbReference>
<protein>
    <submittedName>
        <fullName evidence="4">Glutamate-1-semialdehyde 2,1-aminomutase 1</fullName>
        <ecNumber evidence="4">5.4.3.8</ecNumber>
    </submittedName>
</protein>
<comment type="cofactor">
    <cofactor evidence="1">
        <name>pyridoxal 5'-phosphate</name>
        <dbReference type="ChEBI" id="CHEBI:597326"/>
    </cofactor>
</comment>
<dbReference type="EC" id="5.4.3.8" evidence="4"/>
<dbReference type="SUPFAM" id="SSF53383">
    <property type="entry name" value="PLP-dependent transferases"/>
    <property type="match status" value="1"/>
</dbReference>
<comment type="similarity">
    <text evidence="3">Belongs to the class-III pyridoxal-phosphate-dependent aminotransferase family.</text>
</comment>
<dbReference type="Pfam" id="PF00202">
    <property type="entry name" value="Aminotran_3"/>
    <property type="match status" value="1"/>
</dbReference>
<dbReference type="GO" id="GO:0042286">
    <property type="term" value="F:glutamate-1-semialdehyde 2,1-aminomutase activity"/>
    <property type="evidence" value="ECO:0007669"/>
    <property type="project" value="UniProtKB-EC"/>
</dbReference>
<evidence type="ECO:0000313" key="4">
    <source>
        <dbReference type="EMBL" id="KMO78781.1"/>
    </source>
</evidence>
<dbReference type="OrthoDB" id="9801052at2"/>
<dbReference type="RefSeq" id="WP_048419001.1">
    <property type="nucleotide sequence ID" value="NZ_JYNX01000037.1"/>
</dbReference>
<evidence type="ECO:0000256" key="3">
    <source>
        <dbReference type="RuleBase" id="RU003560"/>
    </source>
</evidence>
<dbReference type="GO" id="GO:0030170">
    <property type="term" value="F:pyridoxal phosphate binding"/>
    <property type="evidence" value="ECO:0007669"/>
    <property type="project" value="InterPro"/>
</dbReference>
<dbReference type="GO" id="GO:0008483">
    <property type="term" value="F:transaminase activity"/>
    <property type="evidence" value="ECO:0007669"/>
    <property type="project" value="InterPro"/>
</dbReference>
<accession>A0A0J6Z280</accession>
<dbReference type="Gene3D" id="3.40.640.10">
    <property type="entry name" value="Type I PLP-dependent aspartate aminotransferase-like (Major domain)"/>
    <property type="match status" value="1"/>
</dbReference>
<dbReference type="InterPro" id="IPR015422">
    <property type="entry name" value="PyrdxlP-dep_Trfase_small"/>
</dbReference>
<reference evidence="4 5" key="1">
    <citation type="journal article" date="2015" name="Genome Biol. Evol.">
        <title>Characterization of Three Mycobacterium spp. with Potential Use in Bioremediation by Genome Sequencing and Comparative Genomics.</title>
        <authorList>
            <person name="Das S."/>
            <person name="Pettersson B.M."/>
            <person name="Behra P.R."/>
            <person name="Ramesh M."/>
            <person name="Dasgupta S."/>
            <person name="Bhattacharya A."/>
            <person name="Kirsebom L.A."/>
        </authorList>
    </citation>
    <scope>NUCLEOTIDE SEQUENCE [LARGE SCALE GENOMIC DNA]</scope>
    <source>
        <strain evidence="4 5">DSM 44219</strain>
    </source>
</reference>
<keyword evidence="2 3" id="KW-0663">Pyridoxal phosphate</keyword>
<evidence type="ECO:0000313" key="5">
    <source>
        <dbReference type="Proteomes" id="UP000036176"/>
    </source>
</evidence>
<dbReference type="EMBL" id="JYNX01000037">
    <property type="protein sequence ID" value="KMO78781.1"/>
    <property type="molecule type" value="Genomic_DNA"/>
</dbReference>
<dbReference type="Gene3D" id="3.90.1150.10">
    <property type="entry name" value="Aspartate Aminotransferase, domain 1"/>
    <property type="match status" value="1"/>
</dbReference>
<dbReference type="InterPro" id="IPR015421">
    <property type="entry name" value="PyrdxlP-dep_Trfase_major"/>
</dbReference>
<keyword evidence="5" id="KW-1185">Reference proteome</keyword>
<organism evidence="4 5">
    <name type="scientific">Mycolicibacterium chubuense</name>
    <name type="common">Mycobacterium chubuense</name>
    <dbReference type="NCBI Taxonomy" id="1800"/>
    <lineage>
        <taxon>Bacteria</taxon>
        <taxon>Bacillati</taxon>
        <taxon>Actinomycetota</taxon>
        <taxon>Actinomycetes</taxon>
        <taxon>Mycobacteriales</taxon>
        <taxon>Mycobacteriaceae</taxon>
        <taxon>Mycolicibacterium</taxon>
    </lineage>
</organism>
<dbReference type="AlphaFoldDB" id="A0A0J6Z280"/>